<keyword evidence="10" id="KW-1185">Reference proteome</keyword>
<feature type="non-terminal residue" evidence="9">
    <location>
        <position position="777"/>
    </location>
</feature>
<comment type="caution">
    <text evidence="9">The sequence shown here is derived from an EMBL/GenBank/DDBJ whole genome shotgun (WGS) entry which is preliminary data.</text>
</comment>
<dbReference type="PROSITE" id="PS51782">
    <property type="entry name" value="LYSM"/>
    <property type="match status" value="1"/>
</dbReference>
<feature type="compositionally biased region" description="Polar residues" evidence="6">
    <location>
        <begin position="262"/>
        <end position="273"/>
    </location>
</feature>
<organism evidence="9 10">
    <name type="scientific">Syrrhaptes paradoxus</name>
    <name type="common">Pallas's sandgrouse</name>
    <dbReference type="NCBI Taxonomy" id="302527"/>
    <lineage>
        <taxon>Eukaryota</taxon>
        <taxon>Metazoa</taxon>
        <taxon>Chordata</taxon>
        <taxon>Craniata</taxon>
        <taxon>Vertebrata</taxon>
        <taxon>Euteleostomi</taxon>
        <taxon>Archelosauria</taxon>
        <taxon>Archosauria</taxon>
        <taxon>Dinosauria</taxon>
        <taxon>Saurischia</taxon>
        <taxon>Theropoda</taxon>
        <taxon>Coelurosauria</taxon>
        <taxon>Aves</taxon>
        <taxon>Neognathae</taxon>
        <taxon>Neoaves</taxon>
        <taxon>Columbimorphae</taxon>
        <taxon>Pterocliformes</taxon>
        <taxon>Pteroclidae</taxon>
        <taxon>Syrrhaptes</taxon>
    </lineage>
</organism>
<proteinExistence type="inferred from homology"/>
<feature type="compositionally biased region" description="Basic and acidic residues" evidence="6">
    <location>
        <begin position="207"/>
        <end position="219"/>
    </location>
</feature>
<gene>
    <name evidence="9" type="primary">Oxr1</name>
    <name evidence="9" type="ORF">SYRPAR_R11558</name>
</gene>
<evidence type="ECO:0000259" key="8">
    <source>
        <dbReference type="PROSITE" id="PS51886"/>
    </source>
</evidence>
<sequence length="777" mass="86522">VESRDTLNSIALKFDTTPNELVQLNKLFSRAVVPGQILYVPDPDYISSVDSSPSLSPISPLSPTSSEAEIDKATDPDGVQQREMAASPAHACVRPARVVSSTSEEEEAFTEKFLKINCKYITNGKGTVNGVLLVTPNNIMFDPHKMDPLVQENGCEEYGIMCPMEEVMSAALYKEIVDSKIKDSLTIDIEQLSIRDLCHSKKAAKSNTDEVDSRIRDTGNDSASTAPRSTEESLSEDVFTESELSPIREELVSSDELRQDKSSGASSESVQTINQTSAECLTIGSDSNEAASDLKPSAEMVVHVEQLGADSLGSESAEMSVKGRQEPRENIAGVLRQPLRGSRGEERDKEAEVGNVQDSSLGKEPAAESETGEECSRCEDATETSSKGKVARAQTRDSETEVEELRELWKTHTMQQTKQQRENMQQDSGREIGQKTVAAGDGQLEGSSLTKEKRRHRSHKFLRLRVGKPMRKTFVSQASASMQQYAQRDKKHEYWFAVPQERTDHLYVFFIQWSPEICAEDTGESLQEPGFIVIKKKEEPETSEESTTEDAAKEWEVVSVAEYHRRIDALNSEELRTLCRRLQITTREDSNSKQATSIKPDLEPEAFRPNLSDPSELLQPEQIEKLTKSLPPRTIGYPWTLAYSTAKHGMSLKTLYRTMLGLDTPVLLVIKDSDGQVFGALASEPFKVSDGFYGTGETFMFTFSPDFEVFKWTGDNMFFIKGDMDSLAFGGGGGEFALWLDGDLYHGRSHSCKTFGNHTLSKREDFIIQDIEIWAFE</sequence>
<reference evidence="9 10" key="1">
    <citation type="submission" date="2019-09" db="EMBL/GenBank/DDBJ databases">
        <title>Bird 10,000 Genomes (B10K) Project - Family phase.</title>
        <authorList>
            <person name="Zhang G."/>
        </authorList>
    </citation>
    <scope>NUCLEOTIDE SEQUENCE [LARGE SCALE GENOMIC DNA]</scope>
    <source>
        <strain evidence="9">B10K-DU-003-42</strain>
        <tissue evidence="9">Mixed tissue sample</tissue>
    </source>
</reference>
<dbReference type="InterPro" id="IPR018392">
    <property type="entry name" value="LysM"/>
</dbReference>
<feature type="compositionally biased region" description="Basic and acidic residues" evidence="6">
    <location>
        <begin position="394"/>
        <end position="403"/>
    </location>
</feature>
<protein>
    <recommendedName>
        <fullName evidence="5">Oxidation resistance protein 1</fullName>
    </recommendedName>
</protein>
<accession>A0A7L3BBE7</accession>
<dbReference type="PANTHER" id="PTHR23354:SF69">
    <property type="entry name" value="OXIDATION RESISTANCE PROTEIN 1"/>
    <property type="match status" value="1"/>
</dbReference>
<dbReference type="Gene3D" id="3.10.350.10">
    <property type="entry name" value="LysM domain"/>
    <property type="match status" value="1"/>
</dbReference>
<evidence type="ECO:0000256" key="6">
    <source>
        <dbReference type="SAM" id="MobiDB-lite"/>
    </source>
</evidence>
<evidence type="ECO:0000313" key="9">
    <source>
        <dbReference type="EMBL" id="NXT29239.1"/>
    </source>
</evidence>
<feature type="domain" description="TLDc" evidence="8">
    <location>
        <begin position="616"/>
        <end position="777"/>
    </location>
</feature>
<dbReference type="Pfam" id="PF07534">
    <property type="entry name" value="TLD"/>
    <property type="match status" value="1"/>
</dbReference>
<comment type="subcellular location">
    <subcellularLocation>
        <location evidence="1">Mitochondrion</location>
    </subcellularLocation>
</comment>
<evidence type="ECO:0000256" key="3">
    <source>
        <dbReference type="ARBA" id="ARBA00023128"/>
    </source>
</evidence>
<dbReference type="GO" id="GO:0005634">
    <property type="term" value="C:nucleus"/>
    <property type="evidence" value="ECO:0007669"/>
    <property type="project" value="TreeGrafter"/>
</dbReference>
<evidence type="ECO:0000256" key="5">
    <source>
        <dbReference type="ARBA" id="ARBA00040604"/>
    </source>
</evidence>
<feature type="compositionally biased region" description="Low complexity" evidence="6">
    <location>
        <begin position="51"/>
        <end position="66"/>
    </location>
</feature>
<dbReference type="SUPFAM" id="SSF54106">
    <property type="entry name" value="LysM domain"/>
    <property type="match status" value="1"/>
</dbReference>
<evidence type="ECO:0000313" key="10">
    <source>
        <dbReference type="Proteomes" id="UP000536260"/>
    </source>
</evidence>
<feature type="compositionally biased region" description="Basic and acidic residues" evidence="6">
    <location>
        <begin position="246"/>
        <end position="261"/>
    </location>
</feature>
<comment type="similarity">
    <text evidence="2">Belongs to the OXR1 family.</text>
</comment>
<evidence type="ECO:0000256" key="4">
    <source>
        <dbReference type="ARBA" id="ARBA00037112"/>
    </source>
</evidence>
<dbReference type="Pfam" id="PF01476">
    <property type="entry name" value="LysM"/>
    <property type="match status" value="1"/>
</dbReference>
<dbReference type="GO" id="GO:0005739">
    <property type="term" value="C:mitochondrion"/>
    <property type="evidence" value="ECO:0007669"/>
    <property type="project" value="UniProtKB-SubCell"/>
</dbReference>
<keyword evidence="3" id="KW-0496">Mitochondrion</keyword>
<dbReference type="PANTHER" id="PTHR23354">
    <property type="entry name" value="NUCLEOLAR PROTEIN 7/ESTROGEN RECEPTOR COACTIVATOR-RELATED"/>
    <property type="match status" value="1"/>
</dbReference>
<comment type="function">
    <text evidence="4">May be involved in protection from oxidative damage.</text>
</comment>
<feature type="domain" description="LysM" evidence="7">
    <location>
        <begin position="1"/>
        <end position="40"/>
    </location>
</feature>
<feature type="region of interest" description="Disordered" evidence="6">
    <location>
        <begin position="203"/>
        <end position="273"/>
    </location>
</feature>
<dbReference type="SMART" id="SM00257">
    <property type="entry name" value="LysM"/>
    <property type="match status" value="1"/>
</dbReference>
<evidence type="ECO:0000259" key="7">
    <source>
        <dbReference type="PROSITE" id="PS51782"/>
    </source>
</evidence>
<dbReference type="InterPro" id="IPR036779">
    <property type="entry name" value="LysM_dom_sf"/>
</dbReference>
<evidence type="ECO:0000256" key="2">
    <source>
        <dbReference type="ARBA" id="ARBA00009540"/>
    </source>
</evidence>
<dbReference type="PROSITE" id="PS51886">
    <property type="entry name" value="TLDC"/>
    <property type="match status" value="1"/>
</dbReference>
<feature type="compositionally biased region" description="Polar residues" evidence="6">
    <location>
        <begin position="412"/>
        <end position="427"/>
    </location>
</feature>
<dbReference type="SMART" id="SM00584">
    <property type="entry name" value="TLDc"/>
    <property type="match status" value="1"/>
</dbReference>
<feature type="region of interest" description="Disordered" evidence="6">
    <location>
        <begin position="51"/>
        <end position="89"/>
    </location>
</feature>
<feature type="non-terminal residue" evidence="9">
    <location>
        <position position="1"/>
    </location>
</feature>
<name>A0A7L3BBE7_9AVES</name>
<feature type="region of interest" description="Disordered" evidence="6">
    <location>
        <begin position="311"/>
        <end position="403"/>
    </location>
</feature>
<evidence type="ECO:0000256" key="1">
    <source>
        <dbReference type="ARBA" id="ARBA00004173"/>
    </source>
</evidence>
<dbReference type="GO" id="GO:0006979">
    <property type="term" value="P:response to oxidative stress"/>
    <property type="evidence" value="ECO:0007669"/>
    <property type="project" value="TreeGrafter"/>
</dbReference>
<dbReference type="CDD" id="cd00118">
    <property type="entry name" value="LysM"/>
    <property type="match status" value="1"/>
</dbReference>
<dbReference type="EMBL" id="VZTO01025866">
    <property type="protein sequence ID" value="NXT29239.1"/>
    <property type="molecule type" value="Genomic_DNA"/>
</dbReference>
<feature type="region of interest" description="Disordered" evidence="6">
    <location>
        <begin position="410"/>
        <end position="429"/>
    </location>
</feature>
<dbReference type="InterPro" id="IPR006571">
    <property type="entry name" value="TLDc_dom"/>
</dbReference>
<dbReference type="AlphaFoldDB" id="A0A7L3BBE7"/>
<dbReference type="Proteomes" id="UP000536260">
    <property type="component" value="Unassembled WGS sequence"/>
</dbReference>
<feature type="compositionally biased region" description="Basic and acidic residues" evidence="6">
    <location>
        <begin position="342"/>
        <end position="352"/>
    </location>
</feature>